<protein>
    <recommendedName>
        <fullName evidence="2">Aminoglycoside phosphotransferase domain-containing protein</fullName>
    </recommendedName>
</protein>
<dbReference type="Pfam" id="PF01636">
    <property type="entry name" value="APH"/>
    <property type="match status" value="1"/>
</dbReference>
<dbReference type="PANTHER" id="PTHR21064:SF6">
    <property type="entry name" value="AMINOGLYCOSIDE PHOSPHOTRANSFERASE DOMAIN-CONTAINING PROTEIN"/>
    <property type="match status" value="1"/>
</dbReference>
<dbReference type="InterPro" id="IPR011009">
    <property type="entry name" value="Kinase-like_dom_sf"/>
</dbReference>
<dbReference type="InterPro" id="IPR050249">
    <property type="entry name" value="Pseudomonas-type_ThrB"/>
</dbReference>
<dbReference type="PANTHER" id="PTHR21064">
    <property type="entry name" value="AMINOGLYCOSIDE PHOSPHOTRANSFERASE DOMAIN-CONTAINING PROTEIN-RELATED"/>
    <property type="match status" value="1"/>
</dbReference>
<keyword evidence="4" id="KW-1185">Reference proteome</keyword>
<accession>A0ABX3HGJ0</accession>
<evidence type="ECO:0000313" key="4">
    <source>
        <dbReference type="Proteomes" id="UP000187412"/>
    </source>
</evidence>
<comment type="similarity">
    <text evidence="1">Belongs to the pseudomonas-type ThrB family.</text>
</comment>
<organism evidence="3 4">
    <name type="scientific">Paenibacillus borealis</name>
    <dbReference type="NCBI Taxonomy" id="160799"/>
    <lineage>
        <taxon>Bacteria</taxon>
        <taxon>Bacillati</taxon>
        <taxon>Bacillota</taxon>
        <taxon>Bacilli</taxon>
        <taxon>Bacillales</taxon>
        <taxon>Paenibacillaceae</taxon>
        <taxon>Paenibacillus</taxon>
    </lineage>
</organism>
<evidence type="ECO:0000256" key="1">
    <source>
        <dbReference type="ARBA" id="ARBA00038240"/>
    </source>
</evidence>
<feature type="domain" description="Aminoglycoside phosphotransferase" evidence="2">
    <location>
        <begin position="29"/>
        <end position="146"/>
    </location>
</feature>
<name>A0ABX3HGJ0_PAEBO</name>
<dbReference type="Proteomes" id="UP000187412">
    <property type="component" value="Unassembled WGS sequence"/>
</dbReference>
<comment type="caution">
    <text evidence="3">The sequence shown here is derived from an EMBL/GenBank/DDBJ whole genome shotgun (WGS) entry which is preliminary data.</text>
</comment>
<evidence type="ECO:0000259" key="2">
    <source>
        <dbReference type="Pfam" id="PF01636"/>
    </source>
</evidence>
<dbReference type="EMBL" id="MPTB01000010">
    <property type="protein sequence ID" value="OMD49108.1"/>
    <property type="molecule type" value="Genomic_DNA"/>
</dbReference>
<evidence type="ECO:0000313" key="3">
    <source>
        <dbReference type="EMBL" id="OMD49108.1"/>
    </source>
</evidence>
<dbReference type="RefSeq" id="WP_076110350.1">
    <property type="nucleotide sequence ID" value="NZ_MPTB01000010.1"/>
</dbReference>
<sequence length="296" mass="34673">MRTKDSFTHPMLEIAASCYSISSGQLRYLGGSQNMVYEVQQDRHDRILRITPGSNRSKKLILGELDWILFLANEGVSVSTPLLSRNGELVEVIEQRDGSYSCVCFEKARGRTISYPECLQDHLLYEKLGQLTGKLHALSKNYQPQDPQNQRQDWSGNWFLQNMDLIPPSFDFDEAEYSWFAEDIAVQLYYLVYVYGGEEGKDSREDQARRFMAHFMKGYTRENTLEDYWMAQIPLFLMLREMIVYIGVFRNYDGDESFSSLNNQWLKDWIAESKQRIEQSIPIVDIWNRGENTKWN</sequence>
<proteinExistence type="inferred from homology"/>
<dbReference type="InterPro" id="IPR002575">
    <property type="entry name" value="Aminoglycoside_PTrfase"/>
</dbReference>
<dbReference type="SUPFAM" id="SSF56112">
    <property type="entry name" value="Protein kinase-like (PK-like)"/>
    <property type="match status" value="1"/>
</dbReference>
<gene>
    <name evidence="3" type="ORF">BSK56_09775</name>
</gene>
<reference evidence="3 4" key="1">
    <citation type="submission" date="2016-10" db="EMBL/GenBank/DDBJ databases">
        <title>Paenibacillus species isolates.</title>
        <authorList>
            <person name="Beno S.M."/>
        </authorList>
    </citation>
    <scope>NUCLEOTIDE SEQUENCE [LARGE SCALE GENOMIC DNA]</scope>
    <source>
        <strain evidence="3 4">FSL H7-0744</strain>
    </source>
</reference>